<reference evidence="1 2" key="1">
    <citation type="submission" date="2022-07" db="EMBL/GenBank/DDBJ databases">
        <authorList>
            <person name="Phongsopitanun W."/>
            <person name="Tanasupawat S."/>
        </authorList>
    </citation>
    <scope>NUCLEOTIDE SEQUENCE [LARGE SCALE GENOMIC DNA]</scope>
    <source>
        <strain evidence="1 2">RCU-064</strain>
    </source>
</reference>
<organism evidence="1 2">
    <name type="scientific">Streptomyces rugosispiralis</name>
    <dbReference type="NCBI Taxonomy" id="2967341"/>
    <lineage>
        <taxon>Bacteria</taxon>
        <taxon>Bacillati</taxon>
        <taxon>Actinomycetota</taxon>
        <taxon>Actinomycetes</taxon>
        <taxon>Kitasatosporales</taxon>
        <taxon>Streptomycetaceae</taxon>
        <taxon>Streptomyces</taxon>
    </lineage>
</organism>
<evidence type="ECO:0000313" key="2">
    <source>
        <dbReference type="Proteomes" id="UP001204746"/>
    </source>
</evidence>
<comment type="caution">
    <text evidence="1">The sequence shown here is derived from an EMBL/GenBank/DDBJ whole genome shotgun (WGS) entry which is preliminary data.</text>
</comment>
<keyword evidence="2" id="KW-1185">Reference proteome</keyword>
<proteinExistence type="predicted"/>
<dbReference type="Proteomes" id="UP001204746">
    <property type="component" value="Unassembled WGS sequence"/>
</dbReference>
<dbReference type="RefSeq" id="WP_256648644.1">
    <property type="nucleotide sequence ID" value="NZ_JANIAA010000001.1"/>
</dbReference>
<dbReference type="Gene3D" id="3.40.50.720">
    <property type="entry name" value="NAD(P)-binding Rossmann-like Domain"/>
    <property type="match status" value="1"/>
</dbReference>
<accession>A0ABT1UPI4</accession>
<protein>
    <submittedName>
        <fullName evidence="1">Uncharacterized protein</fullName>
    </submittedName>
</protein>
<dbReference type="EMBL" id="JANIAA010000001">
    <property type="protein sequence ID" value="MCQ8187043.1"/>
    <property type="molecule type" value="Genomic_DNA"/>
</dbReference>
<evidence type="ECO:0000313" key="1">
    <source>
        <dbReference type="EMBL" id="MCQ8187043.1"/>
    </source>
</evidence>
<name>A0ABT1UPI4_9ACTN</name>
<sequence length="68" mass="7215">MTRTAGGTEPGDPARAAAVILAALDAERTPLRLPLGDDAVDAVLTHLDAIRSDVTTWEKTARDTAYPR</sequence>
<gene>
    <name evidence="1" type="ORF">NP777_01995</name>
</gene>